<evidence type="ECO:0000256" key="1">
    <source>
        <dbReference type="ARBA" id="ARBA00022734"/>
    </source>
</evidence>
<dbReference type="InterPro" id="IPR018378">
    <property type="entry name" value="C-type_lectin_CS"/>
</dbReference>
<dbReference type="InterPro" id="IPR050111">
    <property type="entry name" value="C-type_lectin/snaclec_domain"/>
</dbReference>
<accession>A0A8J1JB53</accession>
<keyword evidence="2" id="KW-1015">Disulfide bond</keyword>
<name>A0A8J1JB53_XENTR</name>
<proteinExistence type="predicted"/>
<sequence>MSHNYKGFLVTSWDGAKAACEQMNSHLIVINSKEEQEYIAQISLKMSAWIGLTDTDGEWKWEDKTLYNPTQTYWIEGQPDNWAGHGKGGGEDCVTSSTEGKWNDDQCSEKYYFICEKKRETK</sequence>
<feature type="domain" description="C-type lectin" evidence="4">
    <location>
        <begin position="12"/>
        <end position="116"/>
    </location>
</feature>
<dbReference type="GO" id="GO:0006955">
    <property type="term" value="P:immune response"/>
    <property type="evidence" value="ECO:0000318"/>
    <property type="project" value="GO_Central"/>
</dbReference>
<evidence type="ECO:0000256" key="3">
    <source>
        <dbReference type="SAM" id="MobiDB-lite"/>
    </source>
</evidence>
<dbReference type="Pfam" id="PF00059">
    <property type="entry name" value="Lectin_C"/>
    <property type="match status" value="1"/>
</dbReference>
<evidence type="ECO:0000313" key="5">
    <source>
        <dbReference type="Proteomes" id="UP000008143"/>
    </source>
</evidence>
<gene>
    <name evidence="6 7" type="primary">LOC116409657</name>
</gene>
<dbReference type="InterPro" id="IPR001304">
    <property type="entry name" value="C-type_lectin-like"/>
</dbReference>
<keyword evidence="5" id="KW-1185">Reference proteome</keyword>
<dbReference type="GO" id="GO:0009897">
    <property type="term" value="C:external side of plasma membrane"/>
    <property type="evidence" value="ECO:0000318"/>
    <property type="project" value="GO_Central"/>
</dbReference>
<dbReference type="RefSeq" id="XP_031754250.1">
    <property type="nucleotide sequence ID" value="XM_031898390.1"/>
</dbReference>
<dbReference type="InterPro" id="IPR033989">
    <property type="entry name" value="CD209-like_CTLD"/>
</dbReference>
<dbReference type="PANTHER" id="PTHR22803">
    <property type="entry name" value="MANNOSE, PHOSPHOLIPASE, LECTIN RECEPTOR RELATED"/>
    <property type="match status" value="1"/>
</dbReference>
<dbReference type="PROSITE" id="PS50041">
    <property type="entry name" value="C_TYPE_LECTIN_2"/>
    <property type="match status" value="1"/>
</dbReference>
<dbReference type="SMART" id="SM00034">
    <property type="entry name" value="CLECT"/>
    <property type="match status" value="1"/>
</dbReference>
<reference evidence="6" key="1">
    <citation type="submission" date="2025-08" db="UniProtKB">
        <authorList>
            <consortium name="RefSeq"/>
        </authorList>
    </citation>
    <scope>IDENTIFICATION</scope>
    <source>
        <strain evidence="6">Nigerian</strain>
        <tissue evidence="6">Liver and blood</tissue>
    </source>
</reference>
<dbReference type="GO" id="GO:0030246">
    <property type="term" value="F:carbohydrate binding"/>
    <property type="evidence" value="ECO:0000318"/>
    <property type="project" value="GO_Central"/>
</dbReference>
<keyword evidence="1" id="KW-0430">Lectin</keyword>
<dbReference type="InterPro" id="IPR016187">
    <property type="entry name" value="CTDL_fold"/>
</dbReference>
<feature type="region of interest" description="Disordered" evidence="3">
    <location>
        <begin position="78"/>
        <end position="102"/>
    </location>
</feature>
<dbReference type="AlphaFoldDB" id="A0A8J1JB53"/>
<dbReference type="Xenbase" id="XB-GENE-29095595">
    <property type="gene designation" value="LOC116409657"/>
</dbReference>
<dbReference type="Gene3D" id="3.10.100.10">
    <property type="entry name" value="Mannose-Binding Protein A, subunit A"/>
    <property type="match status" value="1"/>
</dbReference>
<dbReference type="SUPFAM" id="SSF56436">
    <property type="entry name" value="C-type lectin-like"/>
    <property type="match status" value="1"/>
</dbReference>
<dbReference type="Proteomes" id="UP000008143">
    <property type="component" value="Chromosome 3"/>
</dbReference>
<dbReference type="AGR" id="Xenbase:XB-GENE-29095595"/>
<dbReference type="CDD" id="cd03590">
    <property type="entry name" value="CLECT_DC-SIGN_like"/>
    <property type="match status" value="1"/>
</dbReference>
<dbReference type="KEGG" id="xtr:116409657"/>
<dbReference type="OrthoDB" id="2142683at2759"/>
<evidence type="ECO:0000256" key="2">
    <source>
        <dbReference type="ARBA" id="ARBA00023157"/>
    </source>
</evidence>
<dbReference type="OMA" id="SHQWICE"/>
<dbReference type="GeneID" id="116409657"/>
<dbReference type="PROSITE" id="PS00615">
    <property type="entry name" value="C_TYPE_LECTIN_1"/>
    <property type="match status" value="1"/>
</dbReference>
<dbReference type="GO" id="GO:0038187">
    <property type="term" value="F:pattern recognition receptor activity"/>
    <property type="evidence" value="ECO:0000318"/>
    <property type="project" value="GO_Central"/>
</dbReference>
<dbReference type="InterPro" id="IPR016186">
    <property type="entry name" value="C-type_lectin-like/link_sf"/>
</dbReference>
<organism evidence="5 6">
    <name type="scientific">Xenopus tropicalis</name>
    <name type="common">Western clawed frog</name>
    <name type="synonym">Silurana tropicalis</name>
    <dbReference type="NCBI Taxonomy" id="8364"/>
    <lineage>
        <taxon>Eukaryota</taxon>
        <taxon>Metazoa</taxon>
        <taxon>Chordata</taxon>
        <taxon>Craniata</taxon>
        <taxon>Vertebrata</taxon>
        <taxon>Euteleostomi</taxon>
        <taxon>Amphibia</taxon>
        <taxon>Batrachia</taxon>
        <taxon>Anura</taxon>
        <taxon>Pipoidea</taxon>
        <taxon>Pipidae</taxon>
        <taxon>Xenopodinae</taxon>
        <taxon>Xenopus</taxon>
        <taxon>Silurana</taxon>
    </lineage>
</organism>
<evidence type="ECO:0000313" key="6">
    <source>
        <dbReference type="RefSeq" id="XP_031754250.1"/>
    </source>
</evidence>
<evidence type="ECO:0000313" key="7">
    <source>
        <dbReference type="Xenbase" id="XB-GENE-29095595"/>
    </source>
</evidence>
<protein>
    <submittedName>
        <fullName evidence="6">Asialoglycoprotein receptor 2-like</fullName>
    </submittedName>
</protein>
<evidence type="ECO:0000259" key="4">
    <source>
        <dbReference type="PROSITE" id="PS50041"/>
    </source>
</evidence>